<dbReference type="Pfam" id="PF08533">
    <property type="entry name" value="Glyco_hydro_42C"/>
    <property type="match status" value="1"/>
</dbReference>
<dbReference type="InterPro" id="IPR013529">
    <property type="entry name" value="Glyco_hydro_42_N"/>
</dbReference>
<evidence type="ECO:0000313" key="16">
    <source>
        <dbReference type="Proteomes" id="UP001209229"/>
    </source>
</evidence>
<dbReference type="InterPro" id="IPR013739">
    <property type="entry name" value="Beta_galactosidase_C"/>
</dbReference>
<dbReference type="GO" id="GO:0006012">
    <property type="term" value="P:galactose metabolic process"/>
    <property type="evidence" value="ECO:0007669"/>
    <property type="project" value="InterPro"/>
</dbReference>
<evidence type="ECO:0000313" key="15">
    <source>
        <dbReference type="EMBL" id="MCW3788931.1"/>
    </source>
</evidence>
<dbReference type="SUPFAM" id="SSF51445">
    <property type="entry name" value="(Trans)glycosidases"/>
    <property type="match status" value="1"/>
</dbReference>
<dbReference type="Proteomes" id="UP001209229">
    <property type="component" value="Unassembled WGS sequence"/>
</dbReference>
<keyword evidence="16" id="KW-1185">Reference proteome</keyword>
<feature type="binding site" evidence="10">
    <location>
        <position position="329"/>
    </location>
    <ligand>
        <name>substrate</name>
    </ligand>
</feature>
<dbReference type="CDD" id="cd03143">
    <property type="entry name" value="A4_beta-galactosidase_middle_domain"/>
    <property type="match status" value="1"/>
</dbReference>
<feature type="signal peptide" evidence="11">
    <location>
        <begin position="1"/>
        <end position="21"/>
    </location>
</feature>
<evidence type="ECO:0000256" key="2">
    <source>
        <dbReference type="ARBA" id="ARBA00005940"/>
    </source>
</evidence>
<feature type="domain" description="Glycoside hydrolase family 42 N-terminal" evidence="12">
    <location>
        <begin position="35"/>
        <end position="400"/>
    </location>
</feature>
<dbReference type="InterPro" id="IPR013738">
    <property type="entry name" value="Beta_galactosidase_Trimer"/>
</dbReference>
<dbReference type="InterPro" id="IPR003476">
    <property type="entry name" value="Glyco_hydro_42"/>
</dbReference>
<dbReference type="Pfam" id="PF08532">
    <property type="entry name" value="Glyco_hydro_42M"/>
    <property type="match status" value="1"/>
</dbReference>
<dbReference type="GO" id="GO:0004565">
    <property type="term" value="F:beta-galactosidase activity"/>
    <property type="evidence" value="ECO:0007669"/>
    <property type="project" value="UniProtKB-EC"/>
</dbReference>
<feature type="active site" description="Nucleophile" evidence="9">
    <location>
        <position position="321"/>
    </location>
</feature>
<keyword evidence="7 8" id="KW-0326">Glycosidase</keyword>
<evidence type="ECO:0000259" key="13">
    <source>
        <dbReference type="Pfam" id="PF08532"/>
    </source>
</evidence>
<reference evidence="15" key="1">
    <citation type="submission" date="2022-10" db="EMBL/GenBank/DDBJ databases">
        <authorList>
            <person name="Yu W.X."/>
        </authorList>
    </citation>
    <scope>NUCLEOTIDE SEQUENCE</scope>
    <source>
        <strain evidence="15">AAT</strain>
    </source>
</reference>
<evidence type="ECO:0000256" key="9">
    <source>
        <dbReference type="PIRSR" id="PIRSR001084-1"/>
    </source>
</evidence>
<evidence type="ECO:0000256" key="6">
    <source>
        <dbReference type="ARBA" id="ARBA00022833"/>
    </source>
</evidence>
<dbReference type="Gene3D" id="3.20.20.80">
    <property type="entry name" value="Glycosidases"/>
    <property type="match status" value="1"/>
</dbReference>
<comment type="similarity">
    <text evidence="2 8">Belongs to the glycosyl hydrolase 42 family.</text>
</comment>
<gene>
    <name evidence="15" type="ORF">OM075_20850</name>
</gene>
<dbReference type="GO" id="GO:0009341">
    <property type="term" value="C:beta-galactosidase complex"/>
    <property type="evidence" value="ECO:0007669"/>
    <property type="project" value="InterPro"/>
</dbReference>
<evidence type="ECO:0000256" key="3">
    <source>
        <dbReference type="ARBA" id="ARBA00012756"/>
    </source>
</evidence>
<feature type="domain" description="Beta-galactosidase trimerisation" evidence="13">
    <location>
        <begin position="412"/>
        <end position="627"/>
    </location>
</feature>
<evidence type="ECO:0000256" key="1">
    <source>
        <dbReference type="ARBA" id="ARBA00001412"/>
    </source>
</evidence>
<dbReference type="PANTHER" id="PTHR36447">
    <property type="entry name" value="BETA-GALACTOSIDASE GANA"/>
    <property type="match status" value="1"/>
</dbReference>
<sequence>MKKNLLFLLMTFMLGGTLLKAQPEKFDNILYGVAYYHEYMPSERLDEDIKLMTEAGINVVRVGESTWSLFEPRDGEFEFAWMDRVIDKMHKAGIKVILGTPTYSIPAWLWHKHPEVLLEYQNGGKAYYGTRQNMDITNPTYLFYCERIIRKMMEHYAQHPGIVGYQVDNETLTRGVNNDNYQVSFVNYLKKKFKTPETLNKIWGLNYWGMTIDGWEELAPRDGITNTGYRLEWERFNRKSLAEFLTWQSSIVKEYKRDDQFIMQCYMTSVELVDQHASSELMDVMGVNVYHDQQDKLTGKEIAFAGDYFRSVKNRNYLITETNAQTMGWNSRIQAPPYPGQLRQNVYAHLGSGANMVEYWHWHSIHYGQEIYWKGILSHDLKPNRAYGEMSKTAHELKNIGKKLVNLKKDNKVAILFSHDSNAALNFMPFDKNGHAWGPDNRSFYRNNLVDQFHNVLYRNNVGVDFIFPGKSELSDYDLVIIPALYVASDEVLNQINAYVKNGGHVIMQFKSGFSDENSMVRPVVAPGPLREACGFYYQEFTNFDELTLKDNPFNVSDEDNKVNTWGEYIIPETATALAYYDHKYFGKYPAITSNNYGKGKLIYEGCMVSDAIQEKILMDALTELNLTTPDQELHWPLITKTGTNDEGNTIHYYYNYSSEEKEITFPYTDGKELLSGNKVAKNEKLTLEPWGVLIIENK</sequence>
<comment type="caution">
    <text evidence="15">The sequence shown here is derived from an EMBL/GenBank/DDBJ whole genome shotgun (WGS) entry which is preliminary data.</text>
</comment>
<dbReference type="InterPro" id="IPR013780">
    <property type="entry name" value="Glyco_hydro_b"/>
</dbReference>
<evidence type="ECO:0000256" key="7">
    <source>
        <dbReference type="ARBA" id="ARBA00023295"/>
    </source>
</evidence>
<dbReference type="Gene3D" id="3.40.50.880">
    <property type="match status" value="1"/>
</dbReference>
<accession>A0AAE3M8G9</accession>
<dbReference type="InterPro" id="IPR017853">
    <property type="entry name" value="GH"/>
</dbReference>
<feature type="binding site" evidence="10">
    <location>
        <position position="131"/>
    </location>
    <ligand>
        <name>substrate</name>
    </ligand>
</feature>
<dbReference type="EC" id="3.2.1.23" evidence="3 8"/>
<dbReference type="InterPro" id="IPR029062">
    <property type="entry name" value="Class_I_gatase-like"/>
</dbReference>
<dbReference type="PIRSF" id="PIRSF001084">
    <property type="entry name" value="B-galactosidase"/>
    <property type="match status" value="1"/>
</dbReference>
<dbReference type="EMBL" id="JAPDPJ010000072">
    <property type="protein sequence ID" value="MCW3788931.1"/>
    <property type="molecule type" value="Genomic_DNA"/>
</dbReference>
<evidence type="ECO:0000259" key="12">
    <source>
        <dbReference type="Pfam" id="PF02449"/>
    </source>
</evidence>
<dbReference type="RefSeq" id="WP_301192488.1">
    <property type="nucleotide sequence ID" value="NZ_JAPDPJ010000072.1"/>
</dbReference>
<dbReference type="SUPFAM" id="SSF52317">
    <property type="entry name" value="Class I glutamine amidotransferase-like"/>
    <property type="match status" value="1"/>
</dbReference>
<organism evidence="15 16">
    <name type="scientific">Plebeiibacterium sediminum</name>
    <dbReference type="NCBI Taxonomy" id="2992112"/>
    <lineage>
        <taxon>Bacteria</taxon>
        <taxon>Pseudomonadati</taxon>
        <taxon>Bacteroidota</taxon>
        <taxon>Bacteroidia</taxon>
        <taxon>Marinilabiliales</taxon>
        <taxon>Marinilabiliaceae</taxon>
        <taxon>Plebeiibacterium</taxon>
    </lineage>
</organism>
<evidence type="ECO:0000256" key="4">
    <source>
        <dbReference type="ARBA" id="ARBA00022723"/>
    </source>
</evidence>
<keyword evidence="4" id="KW-0479">Metal-binding</keyword>
<evidence type="ECO:0000256" key="8">
    <source>
        <dbReference type="PIRNR" id="PIRNR001084"/>
    </source>
</evidence>
<keyword evidence="5 8" id="KW-0378">Hydrolase</keyword>
<feature type="chain" id="PRO_5042157810" description="Beta-galactosidase" evidence="11">
    <location>
        <begin position="22"/>
        <end position="699"/>
    </location>
</feature>
<dbReference type="PANTHER" id="PTHR36447:SF2">
    <property type="entry name" value="BETA-GALACTOSIDASE YESZ"/>
    <property type="match status" value="1"/>
</dbReference>
<evidence type="ECO:0000259" key="14">
    <source>
        <dbReference type="Pfam" id="PF08533"/>
    </source>
</evidence>
<proteinExistence type="inferred from homology"/>
<protein>
    <recommendedName>
        <fullName evidence="3 8">Beta-galactosidase</fullName>
        <shortName evidence="8">Beta-gal</shortName>
        <ecNumber evidence="3 8">3.2.1.23</ecNumber>
    </recommendedName>
</protein>
<name>A0AAE3M8G9_9BACT</name>
<keyword evidence="11" id="KW-0732">Signal</keyword>
<comment type="catalytic activity">
    <reaction evidence="1 8">
        <text>Hydrolysis of terminal non-reducing beta-D-galactose residues in beta-D-galactosides.</text>
        <dbReference type="EC" id="3.2.1.23"/>
    </reaction>
</comment>
<dbReference type="AlphaFoldDB" id="A0AAE3M8G9"/>
<feature type="active site" description="Proton donor" evidence="9">
    <location>
        <position position="170"/>
    </location>
</feature>
<feature type="binding site" evidence="10">
    <location>
        <position position="169"/>
    </location>
    <ligand>
        <name>substrate</name>
    </ligand>
</feature>
<dbReference type="Gene3D" id="2.60.40.1180">
    <property type="entry name" value="Golgi alpha-mannosidase II"/>
    <property type="match status" value="1"/>
</dbReference>
<evidence type="ECO:0000256" key="11">
    <source>
        <dbReference type="SAM" id="SignalP"/>
    </source>
</evidence>
<keyword evidence="6" id="KW-0862">Zinc</keyword>
<dbReference type="Pfam" id="PF02449">
    <property type="entry name" value="Glyco_hydro_42"/>
    <property type="match status" value="1"/>
</dbReference>
<dbReference type="GO" id="GO:0046872">
    <property type="term" value="F:metal ion binding"/>
    <property type="evidence" value="ECO:0007669"/>
    <property type="project" value="UniProtKB-KW"/>
</dbReference>
<feature type="domain" description="Beta-galactosidase C-terminal" evidence="14">
    <location>
        <begin position="655"/>
        <end position="698"/>
    </location>
</feature>
<evidence type="ECO:0000256" key="10">
    <source>
        <dbReference type="PIRSR" id="PIRSR001084-2"/>
    </source>
</evidence>
<evidence type="ECO:0000256" key="5">
    <source>
        <dbReference type="ARBA" id="ARBA00022801"/>
    </source>
</evidence>